<evidence type="ECO:0000313" key="1">
    <source>
        <dbReference type="EMBL" id="OMO54379.1"/>
    </source>
</evidence>
<comment type="caution">
    <text evidence="1">The sequence shown here is derived from an EMBL/GenBank/DDBJ whole genome shotgun (WGS) entry which is preliminary data.</text>
</comment>
<keyword evidence="2" id="KW-1185">Reference proteome</keyword>
<evidence type="ECO:0000313" key="2">
    <source>
        <dbReference type="Proteomes" id="UP000188268"/>
    </source>
</evidence>
<dbReference type="AlphaFoldDB" id="A0A1R3G8G5"/>
<name>A0A1R3G8G5_COCAP</name>
<dbReference type="EMBL" id="AWWV01014984">
    <property type="protein sequence ID" value="OMO54379.1"/>
    <property type="molecule type" value="Genomic_DNA"/>
</dbReference>
<reference evidence="1 2" key="1">
    <citation type="submission" date="2013-09" db="EMBL/GenBank/DDBJ databases">
        <title>Corchorus capsularis genome sequencing.</title>
        <authorList>
            <person name="Alam M."/>
            <person name="Haque M.S."/>
            <person name="Islam M.S."/>
            <person name="Emdad E.M."/>
            <person name="Islam M.M."/>
            <person name="Ahmed B."/>
            <person name="Halim A."/>
            <person name="Hossen Q.M.M."/>
            <person name="Hossain M.Z."/>
            <person name="Ahmed R."/>
            <person name="Khan M.M."/>
            <person name="Islam R."/>
            <person name="Rashid M.M."/>
            <person name="Khan S.A."/>
            <person name="Rahman M.S."/>
            <person name="Alam M."/>
        </authorList>
    </citation>
    <scope>NUCLEOTIDE SEQUENCE [LARGE SCALE GENOMIC DNA]</scope>
    <source>
        <strain evidence="2">cv. CVL-1</strain>
        <tissue evidence="1">Whole seedling</tissue>
    </source>
</reference>
<dbReference type="Gramene" id="OMO54379">
    <property type="protein sequence ID" value="OMO54379"/>
    <property type="gene ID" value="CCACVL1_27842"/>
</dbReference>
<proteinExistence type="predicted"/>
<protein>
    <submittedName>
        <fullName evidence="1">Uncharacterized protein</fullName>
    </submittedName>
</protein>
<accession>A0A1R3G8G5</accession>
<gene>
    <name evidence="1" type="ORF">CCACVL1_27842</name>
</gene>
<dbReference type="Proteomes" id="UP000188268">
    <property type="component" value="Unassembled WGS sequence"/>
</dbReference>
<organism evidence="1 2">
    <name type="scientific">Corchorus capsularis</name>
    <name type="common">Jute</name>
    <dbReference type="NCBI Taxonomy" id="210143"/>
    <lineage>
        <taxon>Eukaryota</taxon>
        <taxon>Viridiplantae</taxon>
        <taxon>Streptophyta</taxon>
        <taxon>Embryophyta</taxon>
        <taxon>Tracheophyta</taxon>
        <taxon>Spermatophyta</taxon>
        <taxon>Magnoliopsida</taxon>
        <taxon>eudicotyledons</taxon>
        <taxon>Gunneridae</taxon>
        <taxon>Pentapetalae</taxon>
        <taxon>rosids</taxon>
        <taxon>malvids</taxon>
        <taxon>Malvales</taxon>
        <taxon>Malvaceae</taxon>
        <taxon>Grewioideae</taxon>
        <taxon>Apeibeae</taxon>
        <taxon>Corchorus</taxon>
    </lineage>
</organism>
<sequence>MAALSHRQDYDFATPVMTIS</sequence>